<evidence type="ECO:0000313" key="2">
    <source>
        <dbReference type="EMBL" id="KAL2286688.1"/>
    </source>
</evidence>
<dbReference type="PANTHER" id="PTHR42791">
    <property type="entry name" value="GNAT FAMILY ACETYLTRANSFERASE"/>
    <property type="match status" value="1"/>
</dbReference>
<dbReference type="Gene3D" id="3.40.630.30">
    <property type="match status" value="1"/>
</dbReference>
<accession>A0ABR4EW63</accession>
<reference evidence="2 3" key="1">
    <citation type="submission" date="2024-03" db="EMBL/GenBank/DDBJ databases">
        <title>A high-quality draft genome sequence of Diaporthe vaccinii, a causative agent of upright dieback and viscid rot disease in cranberry plants.</title>
        <authorList>
            <person name="Sarrasin M."/>
            <person name="Lang B.F."/>
            <person name="Burger G."/>
        </authorList>
    </citation>
    <scope>NUCLEOTIDE SEQUENCE [LARGE SCALE GENOMIC DNA]</scope>
    <source>
        <strain evidence="2 3">IS7</strain>
    </source>
</reference>
<evidence type="ECO:0000259" key="1">
    <source>
        <dbReference type="PROSITE" id="PS51186"/>
    </source>
</evidence>
<dbReference type="InterPro" id="IPR016181">
    <property type="entry name" value="Acyl_CoA_acyltransferase"/>
</dbReference>
<dbReference type="PANTHER" id="PTHR42791:SF2">
    <property type="entry name" value="N-ACETYLTRANSFERASE DOMAIN-CONTAINING PROTEIN"/>
    <property type="match status" value="1"/>
</dbReference>
<dbReference type="Proteomes" id="UP001600888">
    <property type="component" value="Unassembled WGS sequence"/>
</dbReference>
<feature type="domain" description="N-acetyltransferase" evidence="1">
    <location>
        <begin position="92"/>
        <end position="227"/>
    </location>
</feature>
<dbReference type="CDD" id="cd04301">
    <property type="entry name" value="NAT_SF"/>
    <property type="match status" value="1"/>
</dbReference>
<comment type="caution">
    <text evidence="2">The sequence shown here is derived from an EMBL/GenBank/DDBJ whole genome shotgun (WGS) entry which is preliminary data.</text>
</comment>
<dbReference type="Pfam" id="PF13673">
    <property type="entry name" value="Acetyltransf_10"/>
    <property type="match status" value="1"/>
</dbReference>
<dbReference type="InterPro" id="IPR052523">
    <property type="entry name" value="Trichothecene_AcTrans"/>
</dbReference>
<organism evidence="2 3">
    <name type="scientific">Diaporthe vaccinii</name>
    <dbReference type="NCBI Taxonomy" id="105482"/>
    <lineage>
        <taxon>Eukaryota</taxon>
        <taxon>Fungi</taxon>
        <taxon>Dikarya</taxon>
        <taxon>Ascomycota</taxon>
        <taxon>Pezizomycotina</taxon>
        <taxon>Sordariomycetes</taxon>
        <taxon>Sordariomycetidae</taxon>
        <taxon>Diaporthales</taxon>
        <taxon>Diaporthaceae</taxon>
        <taxon>Diaporthe</taxon>
        <taxon>Diaporthe eres species complex</taxon>
    </lineage>
</organism>
<evidence type="ECO:0000313" key="3">
    <source>
        <dbReference type="Proteomes" id="UP001600888"/>
    </source>
</evidence>
<keyword evidence="3" id="KW-1185">Reference proteome</keyword>
<name>A0ABR4EW63_9PEZI</name>
<dbReference type="EMBL" id="JBAWTH010000023">
    <property type="protein sequence ID" value="KAL2286687.1"/>
    <property type="molecule type" value="Genomic_DNA"/>
</dbReference>
<proteinExistence type="predicted"/>
<protein>
    <recommendedName>
        <fullName evidence="1">N-acetyltransferase domain-containing protein</fullName>
    </recommendedName>
</protein>
<gene>
    <name evidence="2" type="ORF">FJTKL_06678</name>
</gene>
<dbReference type="PROSITE" id="PS51186">
    <property type="entry name" value="GNAT"/>
    <property type="match status" value="1"/>
</dbReference>
<dbReference type="EMBL" id="JBAWTH010000023">
    <property type="protein sequence ID" value="KAL2286688.1"/>
    <property type="molecule type" value="Genomic_DNA"/>
</dbReference>
<dbReference type="SUPFAM" id="SSF55729">
    <property type="entry name" value="Acyl-CoA N-acyltransferases (Nat)"/>
    <property type="match status" value="1"/>
</dbReference>
<dbReference type="InterPro" id="IPR000182">
    <property type="entry name" value="GNAT_dom"/>
</dbReference>
<sequence length="231" mass="25593">MPPSTTILRRATRADLPRMARVLVDAFAPGPWGRTLFPPHLKVKPGDGDEFDWRLYMISSGFDSPGRETFLACEVEAQREEIVGWAQWIDLPATRKGGGMSREEMKAKMVRDLGANPAGLDGEAFERLGSGGQQLEKSFDEFLGIERSSASWQLSYLVVDPTHHRQGIGRLLAKEGLDRAASQGRDVCLRSTPEGRPLYLALGFEQICEQEVFGESQYALVWKAPDDAPAT</sequence>